<evidence type="ECO:0000313" key="3">
    <source>
        <dbReference type="Proteomes" id="UP000218288"/>
    </source>
</evidence>
<dbReference type="Proteomes" id="UP000218288">
    <property type="component" value="Chromosome"/>
</dbReference>
<feature type="region of interest" description="Disordered" evidence="1">
    <location>
        <begin position="40"/>
        <end position="81"/>
    </location>
</feature>
<dbReference type="AlphaFoldDB" id="A0A160PD49"/>
<proteinExistence type="predicted"/>
<organism evidence="2 3">
    <name type="scientific">Methylorubrum populi</name>
    <dbReference type="NCBI Taxonomy" id="223967"/>
    <lineage>
        <taxon>Bacteria</taxon>
        <taxon>Pseudomonadati</taxon>
        <taxon>Pseudomonadota</taxon>
        <taxon>Alphaproteobacteria</taxon>
        <taxon>Hyphomicrobiales</taxon>
        <taxon>Methylobacteriaceae</taxon>
        <taxon>Methylorubrum</taxon>
    </lineage>
</organism>
<evidence type="ECO:0000313" key="2">
    <source>
        <dbReference type="EMBL" id="BAU89110.1"/>
    </source>
</evidence>
<dbReference type="OrthoDB" id="8002257at2"/>
<protein>
    <submittedName>
        <fullName evidence="2">Uncharacterized protein</fullName>
    </submittedName>
</protein>
<dbReference type="RefSeq" id="WP_096483602.1">
    <property type="nucleotide sequence ID" value="NZ_AP014809.1"/>
</dbReference>
<sequence length="81" mass="8403">MKAFIAAIIAAVALGVLAMFALTSNQKFAYQAFATSGARVSEPGTNLVGPRWNGDPAPDEYGSEAEPHGKAEGTASHPKRS</sequence>
<accession>A0A160PD49</accession>
<evidence type="ECO:0000256" key="1">
    <source>
        <dbReference type="SAM" id="MobiDB-lite"/>
    </source>
</evidence>
<reference evidence="2 3" key="1">
    <citation type="journal article" date="2016" name="Genome Announc.">
        <title>Complete Genome Sequence of Methylobacterium populi P-1M, Isolated from Pink-Pigmented Household Biofilm.</title>
        <authorList>
            <person name="Morohoshi T."/>
            <person name="Ikeda T."/>
        </authorList>
    </citation>
    <scope>NUCLEOTIDE SEQUENCE [LARGE SCALE GENOMIC DNA]</scope>
    <source>
        <strain evidence="2 3">P-1M</strain>
    </source>
</reference>
<gene>
    <name evidence="2" type="ORF">MPPM_0505</name>
</gene>
<name>A0A160PD49_9HYPH</name>
<dbReference type="EMBL" id="AP014809">
    <property type="protein sequence ID" value="BAU89110.1"/>
    <property type="molecule type" value="Genomic_DNA"/>
</dbReference>